<proteinExistence type="inferred from homology"/>
<dbReference type="InterPro" id="IPR001173">
    <property type="entry name" value="Glyco_trans_2-like"/>
</dbReference>
<dbReference type="AlphaFoldDB" id="A0A2U2BYS3"/>
<dbReference type="Gene3D" id="3.90.550.10">
    <property type="entry name" value="Spore Coat Polysaccharide Biosynthesis Protein SpsA, Chain A"/>
    <property type="match status" value="1"/>
</dbReference>
<name>A0A2U2BYS3_9BACT</name>
<reference evidence="3 4" key="1">
    <citation type="submission" date="2018-05" db="EMBL/GenBank/DDBJ databases">
        <title>Antimicrobial susceptibility testing and genomic analysis of Arcobacter skirrowii strains and one Arcobacter butzleri isolated from German poultry farms.</title>
        <authorList>
            <person name="Haenel I."/>
            <person name="Hotzel H."/>
            <person name="Tomaso H."/>
            <person name="Busch A."/>
        </authorList>
    </citation>
    <scope>NUCLEOTIDE SEQUENCE [LARGE SCALE GENOMIC DNA]</scope>
    <source>
        <strain evidence="4">v</strain>
    </source>
</reference>
<gene>
    <name evidence="3" type="ORF">DF188_09110</name>
</gene>
<dbReference type="Proteomes" id="UP000245014">
    <property type="component" value="Unassembled WGS sequence"/>
</dbReference>
<protein>
    <submittedName>
        <fullName evidence="3">Glycosyltransferase family 2 protein</fullName>
    </submittedName>
</protein>
<dbReference type="CDD" id="cd02511">
    <property type="entry name" value="Beta4Glucosyltransferase"/>
    <property type="match status" value="1"/>
</dbReference>
<evidence type="ECO:0000313" key="3">
    <source>
        <dbReference type="EMBL" id="PWE19850.1"/>
    </source>
</evidence>
<dbReference type="PANTHER" id="PTHR43630:SF2">
    <property type="entry name" value="GLYCOSYLTRANSFERASE"/>
    <property type="match status" value="1"/>
</dbReference>
<dbReference type="SUPFAM" id="SSF53448">
    <property type="entry name" value="Nucleotide-diphospho-sugar transferases"/>
    <property type="match status" value="1"/>
</dbReference>
<feature type="domain" description="Glycosyltransferase 2-like" evidence="2">
    <location>
        <begin position="13"/>
        <end position="105"/>
    </location>
</feature>
<organism evidence="3 4">
    <name type="scientific">Aliarcobacter skirrowii</name>
    <dbReference type="NCBI Taxonomy" id="28200"/>
    <lineage>
        <taxon>Bacteria</taxon>
        <taxon>Pseudomonadati</taxon>
        <taxon>Campylobacterota</taxon>
        <taxon>Epsilonproteobacteria</taxon>
        <taxon>Campylobacterales</taxon>
        <taxon>Arcobacteraceae</taxon>
        <taxon>Aliarcobacter</taxon>
    </lineage>
</organism>
<dbReference type="InterPro" id="IPR029044">
    <property type="entry name" value="Nucleotide-diphossugar_trans"/>
</dbReference>
<comment type="similarity">
    <text evidence="1">Belongs to the glycosyltransferase 2 family. WaaE/KdtX subfamily.</text>
</comment>
<dbReference type="EMBL" id="QEYI01000010">
    <property type="protein sequence ID" value="PWE19850.1"/>
    <property type="molecule type" value="Genomic_DNA"/>
</dbReference>
<comment type="caution">
    <text evidence="3">The sequence shown here is derived from an EMBL/GenBank/DDBJ whole genome shotgun (WGS) entry which is preliminary data.</text>
</comment>
<sequence>MIKEKSLKITANIITLNEEKNIEAVIKSVQSVCDEVLVVDSLSSDKTCEIAESLGAKVIKQAYLGDGPQKAFGATYAKNDWILSIDADERLDLNAIEEIKKLNLENSSCDAYSFSRKTFVGKNYIKLWYPDRVTRLYNRKKCGFSTAKGHAKVETKKVCNLKADMLHYSYDDYIHMIRTTEKFIKRGAILAHEEGKKATVFDPIIHGLGALFKALILKGGAFHGINGWNVAVISAYSSYMKYAIMLDMQRNVKG</sequence>
<dbReference type="PANTHER" id="PTHR43630">
    <property type="entry name" value="POLY-BETA-1,6-N-ACETYL-D-GLUCOSAMINE SYNTHASE"/>
    <property type="match status" value="1"/>
</dbReference>
<evidence type="ECO:0000256" key="1">
    <source>
        <dbReference type="ARBA" id="ARBA00038494"/>
    </source>
</evidence>
<evidence type="ECO:0000259" key="2">
    <source>
        <dbReference type="Pfam" id="PF00535"/>
    </source>
</evidence>
<dbReference type="GO" id="GO:0016740">
    <property type="term" value="F:transferase activity"/>
    <property type="evidence" value="ECO:0007669"/>
    <property type="project" value="UniProtKB-KW"/>
</dbReference>
<dbReference type="Pfam" id="PF00535">
    <property type="entry name" value="Glycos_transf_2"/>
    <property type="match status" value="1"/>
</dbReference>
<accession>A0A2U2BYS3</accession>
<keyword evidence="3" id="KW-0808">Transferase</keyword>
<evidence type="ECO:0000313" key="4">
    <source>
        <dbReference type="Proteomes" id="UP000245014"/>
    </source>
</evidence>